<organism evidence="1 2">
    <name type="scientific">Polaromonas vacuolata</name>
    <dbReference type="NCBI Taxonomy" id="37448"/>
    <lineage>
        <taxon>Bacteria</taxon>
        <taxon>Pseudomonadati</taxon>
        <taxon>Pseudomonadota</taxon>
        <taxon>Betaproteobacteria</taxon>
        <taxon>Burkholderiales</taxon>
        <taxon>Comamonadaceae</taxon>
        <taxon>Polaromonas</taxon>
    </lineage>
</organism>
<sequence>MHEAAAPLLLTGMQARNIELARALRSPEYIVVDAGHKDGVRMRDYGRFSDLCEDSDNGTRSLLIECGFHGEKSSRTVAQDICVRFLQESKVISAETLVQLLPEWRQADAAQQWALDVTGAVVCKSENFRFDQPYQGLEMIAQAGTVIGWNESEAVTTPYDNCVLVMPSTRQAKAGVTVVRFAHRRKL</sequence>
<dbReference type="Proteomes" id="UP000502041">
    <property type="component" value="Chromosome"/>
</dbReference>
<accession>A0A6H2HAQ2</accession>
<gene>
    <name evidence="1" type="ORF">HC248_02260</name>
</gene>
<keyword evidence="2" id="KW-1185">Reference proteome</keyword>
<dbReference type="EMBL" id="CP051461">
    <property type="protein sequence ID" value="QJC56949.1"/>
    <property type="molecule type" value="Genomic_DNA"/>
</dbReference>
<evidence type="ECO:0000313" key="2">
    <source>
        <dbReference type="Proteomes" id="UP000502041"/>
    </source>
</evidence>
<proteinExistence type="predicted"/>
<dbReference type="KEGG" id="pvac:HC248_02260"/>
<reference evidence="1 2" key="1">
    <citation type="submission" date="2020-04" db="EMBL/GenBank/DDBJ databases">
        <title>Complete genome of a Psychrophilic, Marine, Gas Vacuolate Bacterium Polaromonas vacuolata KCTC 22033T.</title>
        <authorList>
            <person name="Hwang K."/>
            <person name="Kim K.M."/>
        </authorList>
    </citation>
    <scope>NUCLEOTIDE SEQUENCE [LARGE SCALE GENOMIC DNA]</scope>
    <source>
        <strain evidence="1 2">KCTC 22033</strain>
    </source>
</reference>
<name>A0A6H2HAQ2_9BURK</name>
<dbReference type="Gene3D" id="3.40.630.10">
    <property type="entry name" value="Zn peptidases"/>
    <property type="match status" value="1"/>
</dbReference>
<dbReference type="AlphaFoldDB" id="A0A6H2HAQ2"/>
<protein>
    <recommendedName>
        <fullName evidence="3">Succinylglutamate desuccinylase</fullName>
    </recommendedName>
</protein>
<dbReference type="SUPFAM" id="SSF53187">
    <property type="entry name" value="Zn-dependent exopeptidases"/>
    <property type="match status" value="1"/>
</dbReference>
<evidence type="ECO:0008006" key="3">
    <source>
        <dbReference type="Google" id="ProtNLM"/>
    </source>
</evidence>
<evidence type="ECO:0000313" key="1">
    <source>
        <dbReference type="EMBL" id="QJC56949.1"/>
    </source>
</evidence>